<dbReference type="SMART" id="SM00267">
    <property type="entry name" value="GGDEF"/>
    <property type="match status" value="1"/>
</dbReference>
<dbReference type="PANTHER" id="PTHR44757:SF2">
    <property type="entry name" value="BIOFILM ARCHITECTURE MAINTENANCE PROTEIN MBAA"/>
    <property type="match status" value="1"/>
</dbReference>
<dbReference type="InterPro" id="IPR000160">
    <property type="entry name" value="GGDEF_dom"/>
</dbReference>
<dbReference type="PROSITE" id="PS50887">
    <property type="entry name" value="GGDEF"/>
    <property type="match status" value="1"/>
</dbReference>
<dbReference type="SUPFAM" id="SSF141868">
    <property type="entry name" value="EAL domain-like"/>
    <property type="match status" value="1"/>
</dbReference>
<dbReference type="OrthoDB" id="6597954at2"/>
<reference evidence="7" key="1">
    <citation type="submission" date="2015-08" db="EMBL/GenBank/DDBJ databases">
        <authorList>
            <person name="Varghese N."/>
        </authorList>
    </citation>
    <scope>NUCLEOTIDE SEQUENCE [LARGE SCALE GENOMIC DNA]</scope>
    <source>
        <strain evidence="7">DSM 27808</strain>
    </source>
</reference>
<feature type="transmembrane region" description="Helical" evidence="2">
    <location>
        <begin position="9"/>
        <end position="33"/>
    </location>
</feature>
<dbReference type="PROSITE" id="PS50112">
    <property type="entry name" value="PAS"/>
    <property type="match status" value="1"/>
</dbReference>
<dbReference type="Gene3D" id="3.20.20.450">
    <property type="entry name" value="EAL domain"/>
    <property type="match status" value="1"/>
</dbReference>
<evidence type="ECO:0000313" key="7">
    <source>
        <dbReference type="Proteomes" id="UP000182598"/>
    </source>
</evidence>
<keyword evidence="2" id="KW-1133">Transmembrane helix</keyword>
<dbReference type="NCBIfam" id="TIGR00229">
    <property type="entry name" value="sensory_box"/>
    <property type="match status" value="1"/>
</dbReference>
<keyword evidence="2" id="KW-0812">Transmembrane</keyword>
<dbReference type="Gene3D" id="3.30.70.270">
    <property type="match status" value="1"/>
</dbReference>
<dbReference type="InterPro" id="IPR013656">
    <property type="entry name" value="PAS_4"/>
</dbReference>
<dbReference type="SUPFAM" id="SSF55785">
    <property type="entry name" value="PYP-like sensor domain (PAS domain)"/>
    <property type="match status" value="1"/>
</dbReference>
<dbReference type="PROSITE" id="PS50883">
    <property type="entry name" value="EAL"/>
    <property type="match status" value="1"/>
</dbReference>
<dbReference type="InterPro" id="IPR035919">
    <property type="entry name" value="EAL_sf"/>
</dbReference>
<feature type="transmembrane region" description="Helical" evidence="2">
    <location>
        <begin position="78"/>
        <end position="101"/>
    </location>
</feature>
<feature type="transmembrane region" description="Helical" evidence="2">
    <location>
        <begin position="170"/>
        <end position="190"/>
    </location>
</feature>
<evidence type="ECO:0000259" key="4">
    <source>
        <dbReference type="PROSITE" id="PS50883"/>
    </source>
</evidence>
<dbReference type="Gene3D" id="3.30.450.20">
    <property type="entry name" value="PAS domain"/>
    <property type="match status" value="1"/>
</dbReference>
<evidence type="ECO:0000259" key="3">
    <source>
        <dbReference type="PROSITE" id="PS50112"/>
    </source>
</evidence>
<dbReference type="NCBIfam" id="TIGR00254">
    <property type="entry name" value="GGDEF"/>
    <property type="match status" value="1"/>
</dbReference>
<dbReference type="InterPro" id="IPR052155">
    <property type="entry name" value="Biofilm_reg_signaling"/>
</dbReference>
<keyword evidence="2" id="KW-0472">Membrane</keyword>
<dbReference type="Pfam" id="PF00563">
    <property type="entry name" value="EAL"/>
    <property type="match status" value="1"/>
</dbReference>
<dbReference type="Proteomes" id="UP000182598">
    <property type="component" value="Unassembled WGS sequence"/>
</dbReference>
<dbReference type="EMBL" id="CYHB01000002">
    <property type="protein sequence ID" value="CUA85191.1"/>
    <property type="molecule type" value="Genomic_DNA"/>
</dbReference>
<protein>
    <submittedName>
        <fullName evidence="6">PAS domain S-box/diguanylate cyclase (GGDEF) domain</fullName>
    </submittedName>
</protein>
<dbReference type="CDD" id="cd01948">
    <property type="entry name" value="EAL"/>
    <property type="match status" value="1"/>
</dbReference>
<dbReference type="SMART" id="SM00091">
    <property type="entry name" value="PAS"/>
    <property type="match status" value="1"/>
</dbReference>
<dbReference type="CDD" id="cd00130">
    <property type="entry name" value="PAS"/>
    <property type="match status" value="1"/>
</dbReference>
<evidence type="ECO:0000259" key="5">
    <source>
        <dbReference type="PROSITE" id="PS50887"/>
    </source>
</evidence>
<evidence type="ECO:0000256" key="1">
    <source>
        <dbReference type="SAM" id="Coils"/>
    </source>
</evidence>
<feature type="transmembrane region" description="Helical" evidence="2">
    <location>
        <begin position="107"/>
        <end position="126"/>
    </location>
</feature>
<dbReference type="InterPro" id="IPR029787">
    <property type="entry name" value="Nucleotide_cyclase"/>
</dbReference>
<dbReference type="CDD" id="cd01949">
    <property type="entry name" value="GGDEF"/>
    <property type="match status" value="1"/>
</dbReference>
<sequence>MAKLRVNPYVVSAALFTMLIATLTIGALGFLMNTVVEPESLFERMLSNTASLLSIAIGLAIAGLLFKRPAIQRAACIGILLLALHSLLVGTNLANILFMSWLNQVEATFSSATIVLCTILSVMLGLNPDHPIQRLWIRVTSALVIIVSTAMLALHATPDGFMLVGPHPDITSLAGVLFLIIGIAYQLLSLQRNQRPALPSKPAMLVGTLCIVLTGSLWYFMGYHSLKDIQNEAEREIERIANARATMAMVNVQLMERMTERWEVAARNNQPFNKHADVQAYLRDIPHLLSVTALNESRSSMWHQFSESALKSGHSILADAEVQQWLMEDHSDTSFLIPEVPFINTQFTALAVMMVPIGEEVSDVRFLFAVFDLNRMMNPTIRLINDHIKIYTQLNETVERSFESNKPSHNNELVLASTTLAMSHGPELTLHATLYDFKELSTAANMRTAIVALGILFSLAFVLMIEQNAALRRHSLRLARTQRKLRQQQHELTLNEQRFKSLFSHHPDPVFSLDCDGQFTHVNDAFCEQVEVTREQALQLHFGVFLNDQELIRVGNIFKQVTSEGESQRYETQIATYTTKTPKIFDITNLPIIVSGKILGTFGIGKDVTHLKEQAALLAYQAGHDGLTGLLNRAALEQHLHELIQKQQQGPHDGVMAVLFIDLDGFKPVNDKLGLEVGDEILRQAAARLESLSQKNDLVARFGGDEFVFVRFNFSSQAQVEEFVKHTMQFIDEPYQVGALGSQQKIYLTASIGVTLYTPQVKQAVTLIQQADVAMARAKQQGRNHYQFFSSQRKSMSQSDIILRSQFQHAIDTESLQLHYQPIIDLNTGKLASVEALMRWTKEDGSSVSPGEFIPLAEATGQIIPAGAWSLRQACTDIHILQQHGVPRVAVNLSALQFHRANFFDQIEQILAETNTPTHMLELELTESILMENTSNAIQVLERLRNLGIGVAIDDFGTGFSGLSYLKTLPVSKLKVDRAFIKELSESSSDQVITQGIINMAHQVGLEVVAEGVETGEQVQLLKQYGCGFAQGFYYVRPMALADLIMYLKTTDLV</sequence>
<feature type="transmembrane region" description="Helical" evidence="2">
    <location>
        <begin position="45"/>
        <end position="66"/>
    </location>
</feature>
<name>A0A0K6H2Z4_9GAMM</name>
<dbReference type="InterPro" id="IPR035965">
    <property type="entry name" value="PAS-like_dom_sf"/>
</dbReference>
<feature type="transmembrane region" description="Helical" evidence="2">
    <location>
        <begin position="202"/>
        <end position="221"/>
    </location>
</feature>
<evidence type="ECO:0000256" key="2">
    <source>
        <dbReference type="SAM" id="Phobius"/>
    </source>
</evidence>
<feature type="domain" description="GGDEF" evidence="5">
    <location>
        <begin position="654"/>
        <end position="791"/>
    </location>
</feature>
<dbReference type="InterPro" id="IPR001633">
    <property type="entry name" value="EAL_dom"/>
</dbReference>
<feature type="domain" description="EAL" evidence="4">
    <location>
        <begin position="800"/>
        <end position="1052"/>
    </location>
</feature>
<feature type="transmembrane region" description="Helical" evidence="2">
    <location>
        <begin position="135"/>
        <end position="158"/>
    </location>
</feature>
<keyword evidence="7" id="KW-1185">Reference proteome</keyword>
<evidence type="ECO:0000313" key="6">
    <source>
        <dbReference type="EMBL" id="CUA85191.1"/>
    </source>
</evidence>
<dbReference type="AlphaFoldDB" id="A0A0K6H2Z4"/>
<dbReference type="Pfam" id="PF00990">
    <property type="entry name" value="GGDEF"/>
    <property type="match status" value="1"/>
</dbReference>
<dbReference type="SMART" id="SM00052">
    <property type="entry name" value="EAL"/>
    <property type="match status" value="1"/>
</dbReference>
<proteinExistence type="predicted"/>
<dbReference type="InterPro" id="IPR000014">
    <property type="entry name" value="PAS"/>
</dbReference>
<dbReference type="InterPro" id="IPR043128">
    <property type="entry name" value="Rev_trsase/Diguanyl_cyclase"/>
</dbReference>
<dbReference type="RefSeq" id="WP_055438795.1">
    <property type="nucleotide sequence ID" value="NZ_CYHB01000002.1"/>
</dbReference>
<gene>
    <name evidence="6" type="ORF">Ga0061064_1137</name>
</gene>
<dbReference type="PANTHER" id="PTHR44757">
    <property type="entry name" value="DIGUANYLATE CYCLASE DGCP"/>
    <property type="match status" value="1"/>
</dbReference>
<accession>A0A0K6H2Z4</accession>
<feature type="coiled-coil region" evidence="1">
    <location>
        <begin position="471"/>
        <end position="498"/>
    </location>
</feature>
<organism evidence="6 7">
    <name type="scientific">Pseudidiomarina woesei</name>
    <dbReference type="NCBI Taxonomy" id="1381080"/>
    <lineage>
        <taxon>Bacteria</taxon>
        <taxon>Pseudomonadati</taxon>
        <taxon>Pseudomonadota</taxon>
        <taxon>Gammaproteobacteria</taxon>
        <taxon>Alteromonadales</taxon>
        <taxon>Idiomarinaceae</taxon>
        <taxon>Pseudidiomarina</taxon>
    </lineage>
</organism>
<dbReference type="Pfam" id="PF08448">
    <property type="entry name" value="PAS_4"/>
    <property type="match status" value="1"/>
</dbReference>
<keyword evidence="1" id="KW-0175">Coiled coil</keyword>
<dbReference type="SUPFAM" id="SSF55073">
    <property type="entry name" value="Nucleotide cyclase"/>
    <property type="match status" value="1"/>
</dbReference>
<feature type="domain" description="PAS" evidence="3">
    <location>
        <begin position="495"/>
        <end position="538"/>
    </location>
</feature>